<dbReference type="EMBL" id="NIDE01000014">
    <property type="protein sequence ID" value="OWK37550.1"/>
    <property type="molecule type" value="Genomic_DNA"/>
</dbReference>
<dbReference type="OrthoDB" id="281839at2"/>
<proteinExistence type="predicted"/>
<keyword evidence="2" id="KW-1185">Reference proteome</keyword>
<evidence type="ECO:0000313" key="2">
    <source>
        <dbReference type="Proteomes" id="UP000214646"/>
    </source>
</evidence>
<gene>
    <name evidence="1" type="ORF">FRUB_06670</name>
</gene>
<dbReference type="AlphaFoldDB" id="A0A225D7H3"/>
<accession>A0A225D7H3</accession>
<evidence type="ECO:0000313" key="1">
    <source>
        <dbReference type="EMBL" id="OWK37550.1"/>
    </source>
</evidence>
<name>A0A225D7H3_9BACT</name>
<sequence>MNRLYPTDLVSFQRKYRLAGGKLRRVRIRYGAGDKLTIEFVLAARTALRDLGTEPRPIRLRFRLKGTEEFRFQKRPTIAGGKISDARIGYFQELFFINLDAWTLEPGEAAKVHDFRASDAYLAGSELWWEELPETAPPKGNGAK</sequence>
<reference evidence="2" key="1">
    <citation type="submission" date="2017-06" db="EMBL/GenBank/DDBJ databases">
        <title>Genome analysis of Fimbriiglobus ruber SP5, the first member of the order Planctomycetales with confirmed chitinolytic capability.</title>
        <authorList>
            <person name="Ravin N.V."/>
            <person name="Rakitin A.L."/>
            <person name="Ivanova A.A."/>
            <person name="Beletsky A.V."/>
            <person name="Kulichevskaya I.S."/>
            <person name="Mardanov A.V."/>
            <person name="Dedysh S.N."/>
        </authorList>
    </citation>
    <scope>NUCLEOTIDE SEQUENCE [LARGE SCALE GENOMIC DNA]</scope>
    <source>
        <strain evidence="2">SP5</strain>
    </source>
</reference>
<dbReference type="Proteomes" id="UP000214646">
    <property type="component" value="Unassembled WGS sequence"/>
</dbReference>
<protein>
    <submittedName>
        <fullName evidence="1">Uncharacterized protein</fullName>
    </submittedName>
</protein>
<dbReference type="RefSeq" id="WP_088257442.1">
    <property type="nucleotide sequence ID" value="NZ_NIDE01000014.1"/>
</dbReference>
<organism evidence="1 2">
    <name type="scientific">Fimbriiglobus ruber</name>
    <dbReference type="NCBI Taxonomy" id="1908690"/>
    <lineage>
        <taxon>Bacteria</taxon>
        <taxon>Pseudomonadati</taxon>
        <taxon>Planctomycetota</taxon>
        <taxon>Planctomycetia</taxon>
        <taxon>Gemmatales</taxon>
        <taxon>Gemmataceae</taxon>
        <taxon>Fimbriiglobus</taxon>
    </lineage>
</organism>
<comment type="caution">
    <text evidence="1">The sequence shown here is derived from an EMBL/GenBank/DDBJ whole genome shotgun (WGS) entry which is preliminary data.</text>
</comment>